<accession>A0A0G1RI94</accession>
<sequence>MAARGKPVNLLPPSEFESSFWGKFLKWAVSGGRYIIIVTELIVILAFLSRFKLDKEISELNEEIQGKVSVLEAELPIEKEFRGQQRKLSAADEILNSRYQAGSTLDKLAERVSEEVKLSSVDMGRQVIKVEANSLGEQGLGQLLSGLSIDPTWKSVELSQIQEEPLTGIKFILEITL</sequence>
<name>A0A0G1RI94_9BACT</name>
<protein>
    <recommendedName>
        <fullName evidence="4">Fimbrial assembly family protein</fullName>
    </recommendedName>
</protein>
<reference evidence="2 3" key="1">
    <citation type="journal article" date="2015" name="Nature">
        <title>rRNA introns, odd ribosomes, and small enigmatic genomes across a large radiation of phyla.</title>
        <authorList>
            <person name="Brown C.T."/>
            <person name="Hug L.A."/>
            <person name="Thomas B.C."/>
            <person name="Sharon I."/>
            <person name="Castelle C.J."/>
            <person name="Singh A."/>
            <person name="Wilkins M.J."/>
            <person name="Williams K.H."/>
            <person name="Banfield J.F."/>
        </authorList>
    </citation>
    <scope>NUCLEOTIDE SEQUENCE [LARGE SCALE GENOMIC DNA]</scope>
</reference>
<comment type="caution">
    <text evidence="2">The sequence shown here is derived from an EMBL/GenBank/DDBJ whole genome shotgun (WGS) entry which is preliminary data.</text>
</comment>
<organism evidence="2 3">
    <name type="scientific">Candidatus Amesbacteria bacterium GW2011_GWA2_47_11</name>
    <dbReference type="NCBI Taxonomy" id="1618357"/>
    <lineage>
        <taxon>Bacteria</taxon>
        <taxon>Candidatus Amesiibacteriota</taxon>
    </lineage>
</organism>
<evidence type="ECO:0000256" key="1">
    <source>
        <dbReference type="SAM" id="Phobius"/>
    </source>
</evidence>
<evidence type="ECO:0000313" key="3">
    <source>
        <dbReference type="Proteomes" id="UP000034607"/>
    </source>
</evidence>
<keyword evidence="1" id="KW-0812">Transmembrane</keyword>
<keyword evidence="1" id="KW-1133">Transmembrane helix</keyword>
<evidence type="ECO:0008006" key="4">
    <source>
        <dbReference type="Google" id="ProtNLM"/>
    </source>
</evidence>
<dbReference type="AlphaFoldDB" id="A0A0G1RI94"/>
<dbReference type="Proteomes" id="UP000034607">
    <property type="component" value="Unassembled WGS sequence"/>
</dbReference>
<keyword evidence="1" id="KW-0472">Membrane</keyword>
<proteinExistence type="predicted"/>
<dbReference type="EMBL" id="LCNM01000002">
    <property type="protein sequence ID" value="KKU56881.1"/>
    <property type="molecule type" value="Genomic_DNA"/>
</dbReference>
<gene>
    <name evidence="2" type="ORF">UX78_C0002G0061</name>
</gene>
<feature type="transmembrane region" description="Helical" evidence="1">
    <location>
        <begin position="27"/>
        <end position="48"/>
    </location>
</feature>
<evidence type="ECO:0000313" key="2">
    <source>
        <dbReference type="EMBL" id="KKU56881.1"/>
    </source>
</evidence>